<accession>A0AAV1S8U5</accession>
<keyword evidence="3" id="KW-1185">Reference proteome</keyword>
<reference evidence="2 3" key="1">
    <citation type="submission" date="2024-01" db="EMBL/GenBank/DDBJ databases">
        <authorList>
            <person name="Waweru B."/>
        </authorList>
    </citation>
    <scope>NUCLEOTIDE SEQUENCE [LARGE SCALE GENOMIC DNA]</scope>
</reference>
<gene>
    <name evidence="2" type="ORF">DCAF_LOCUS20520</name>
</gene>
<evidence type="ECO:0000313" key="2">
    <source>
        <dbReference type="EMBL" id="CAK7347831.1"/>
    </source>
</evidence>
<sequence length="104" mass="11682">MNKKVWSPSCLSGQSPRSNKGEPLGGAHFFDTCVAFSNPTQHQNFTDCVALNRAFTWRFTGDDYINQSPCKDYNLLLGLILQMMAKQKQELILSPRSNPFDPLG</sequence>
<evidence type="ECO:0000313" key="3">
    <source>
        <dbReference type="Proteomes" id="UP001314170"/>
    </source>
</evidence>
<evidence type="ECO:0000256" key="1">
    <source>
        <dbReference type="SAM" id="MobiDB-lite"/>
    </source>
</evidence>
<dbReference type="EMBL" id="CAWUPB010001173">
    <property type="protein sequence ID" value="CAK7347831.1"/>
    <property type="molecule type" value="Genomic_DNA"/>
</dbReference>
<feature type="region of interest" description="Disordered" evidence="1">
    <location>
        <begin position="1"/>
        <end position="23"/>
    </location>
</feature>
<organism evidence="2 3">
    <name type="scientific">Dovyalis caffra</name>
    <dbReference type="NCBI Taxonomy" id="77055"/>
    <lineage>
        <taxon>Eukaryota</taxon>
        <taxon>Viridiplantae</taxon>
        <taxon>Streptophyta</taxon>
        <taxon>Embryophyta</taxon>
        <taxon>Tracheophyta</taxon>
        <taxon>Spermatophyta</taxon>
        <taxon>Magnoliopsida</taxon>
        <taxon>eudicotyledons</taxon>
        <taxon>Gunneridae</taxon>
        <taxon>Pentapetalae</taxon>
        <taxon>rosids</taxon>
        <taxon>fabids</taxon>
        <taxon>Malpighiales</taxon>
        <taxon>Salicaceae</taxon>
        <taxon>Flacourtieae</taxon>
        <taxon>Dovyalis</taxon>
    </lineage>
</organism>
<dbReference type="Proteomes" id="UP001314170">
    <property type="component" value="Unassembled WGS sequence"/>
</dbReference>
<name>A0AAV1S8U5_9ROSI</name>
<comment type="caution">
    <text evidence="2">The sequence shown here is derived from an EMBL/GenBank/DDBJ whole genome shotgun (WGS) entry which is preliminary data.</text>
</comment>
<proteinExistence type="predicted"/>
<feature type="compositionally biased region" description="Polar residues" evidence="1">
    <location>
        <begin position="9"/>
        <end position="18"/>
    </location>
</feature>
<dbReference type="AlphaFoldDB" id="A0AAV1S8U5"/>
<protein>
    <submittedName>
        <fullName evidence="2">Uncharacterized protein</fullName>
    </submittedName>
</protein>